<proteinExistence type="predicted"/>
<dbReference type="AlphaFoldDB" id="A0A0G0WLP6"/>
<sequence length="207" mass="22494">MEIIKKNLKTIWLGIAFLIAGLTGFYAGQDSVNIVAQQALFISTEPFVPEVQTKNSECVIQGSFPDPACTPGAIFADVTAEQTCVSGYTKTVRSVSTSLKKKVYKSYGIAYPPPFGTYEADHFIPLTLGGSNDIANLFPESADPRPGFKEKDLVENYLHQQVCAGKIGLSAAQRAIATDWVAVYNSISPTDLNALRQLYKSWSQTGD</sequence>
<name>A0A0G0WLP6_9BACT</name>
<protein>
    <submittedName>
        <fullName evidence="1">Uncharacterized protein</fullName>
    </submittedName>
</protein>
<dbReference type="Proteomes" id="UP000034380">
    <property type="component" value="Unassembled WGS sequence"/>
</dbReference>
<comment type="caution">
    <text evidence="1">The sequence shown here is derived from an EMBL/GenBank/DDBJ whole genome shotgun (WGS) entry which is preliminary data.</text>
</comment>
<organism evidence="1 2">
    <name type="scientific">Candidatus Yanofskybacteria bacterium GW2011_GWA1_41_6</name>
    <dbReference type="NCBI Taxonomy" id="1619020"/>
    <lineage>
        <taxon>Bacteria</taxon>
        <taxon>Candidatus Yanofskyibacteriota</taxon>
    </lineage>
</organism>
<accession>A0A0G0WLP6</accession>
<gene>
    <name evidence="1" type="ORF">UU70_C0011G0002</name>
</gene>
<reference evidence="1 2" key="1">
    <citation type="journal article" date="2015" name="Nature">
        <title>rRNA introns, odd ribosomes, and small enigmatic genomes across a large radiation of phyla.</title>
        <authorList>
            <person name="Brown C.T."/>
            <person name="Hug L.A."/>
            <person name="Thomas B.C."/>
            <person name="Sharon I."/>
            <person name="Castelle C.J."/>
            <person name="Singh A."/>
            <person name="Wilkins M.J."/>
            <person name="Williams K.H."/>
            <person name="Banfield J.F."/>
        </authorList>
    </citation>
    <scope>NUCLEOTIDE SEQUENCE [LARGE SCALE GENOMIC DNA]</scope>
</reference>
<evidence type="ECO:0000313" key="1">
    <source>
        <dbReference type="EMBL" id="KKS13715.1"/>
    </source>
</evidence>
<evidence type="ECO:0000313" key="2">
    <source>
        <dbReference type="Proteomes" id="UP000034380"/>
    </source>
</evidence>
<dbReference type="EMBL" id="LCBQ01000011">
    <property type="protein sequence ID" value="KKS13715.1"/>
    <property type="molecule type" value="Genomic_DNA"/>
</dbReference>